<dbReference type="Proteomes" id="UP000023776">
    <property type="component" value="Unassembled WGS sequence"/>
</dbReference>
<keyword evidence="1" id="KW-0812">Transmembrane</keyword>
<protein>
    <submittedName>
        <fullName evidence="2">Uncharacterized protein</fullName>
    </submittedName>
</protein>
<dbReference type="RefSeq" id="WP_004681591.1">
    <property type="nucleotide sequence ID" value="NZ_AIEB01000016.1"/>
</dbReference>
<dbReference type="HOGENOM" id="CLU_1665661_0_0_6"/>
<organism evidence="2 3">
    <name type="scientific">Acinetobacter parvus DSM 16617 = CIP 108168</name>
    <dbReference type="NCBI Taxonomy" id="981333"/>
    <lineage>
        <taxon>Bacteria</taxon>
        <taxon>Pseudomonadati</taxon>
        <taxon>Pseudomonadota</taxon>
        <taxon>Gammaproteobacteria</taxon>
        <taxon>Moraxellales</taxon>
        <taxon>Moraxellaceae</taxon>
        <taxon>Acinetobacter</taxon>
    </lineage>
</organism>
<keyword evidence="1" id="KW-0472">Membrane</keyword>
<feature type="transmembrane region" description="Helical" evidence="1">
    <location>
        <begin position="105"/>
        <end position="125"/>
    </location>
</feature>
<gene>
    <name evidence="2" type="ORF">F988_01095</name>
</gene>
<evidence type="ECO:0000313" key="2">
    <source>
        <dbReference type="EMBL" id="ENU36665.1"/>
    </source>
</evidence>
<feature type="transmembrane region" description="Helical" evidence="1">
    <location>
        <begin position="73"/>
        <end position="93"/>
    </location>
</feature>
<reference evidence="2 3" key="1">
    <citation type="submission" date="2013-02" db="EMBL/GenBank/DDBJ databases">
        <title>The Genome Sequence of Acinetobacter parvus CIP 108168.</title>
        <authorList>
            <consortium name="The Broad Institute Genome Sequencing Platform"/>
            <consortium name="The Broad Institute Genome Sequencing Center for Infectious Disease"/>
            <person name="Cerqueira G."/>
            <person name="Feldgarden M."/>
            <person name="Courvalin P."/>
            <person name="Perichon B."/>
            <person name="Grillot-Courvalin C."/>
            <person name="Clermont D."/>
            <person name="Rocha E."/>
            <person name="Yoon E.-J."/>
            <person name="Nemec A."/>
            <person name="Walker B."/>
            <person name="Young S.K."/>
            <person name="Zeng Q."/>
            <person name="Gargeya S."/>
            <person name="Fitzgerald M."/>
            <person name="Haas B."/>
            <person name="Abouelleil A."/>
            <person name="Alvarado L."/>
            <person name="Arachchi H.M."/>
            <person name="Berlin A.M."/>
            <person name="Chapman S.B."/>
            <person name="Dewar J."/>
            <person name="Goldberg J."/>
            <person name="Griggs A."/>
            <person name="Gujja S."/>
            <person name="Hansen M."/>
            <person name="Howarth C."/>
            <person name="Imamovic A."/>
            <person name="Larimer J."/>
            <person name="McCowan C."/>
            <person name="Murphy C."/>
            <person name="Neiman D."/>
            <person name="Pearson M."/>
            <person name="Priest M."/>
            <person name="Roberts A."/>
            <person name="Saif S."/>
            <person name="Shea T."/>
            <person name="Sisk P."/>
            <person name="Sykes S."/>
            <person name="Wortman J."/>
            <person name="Nusbaum C."/>
            <person name="Birren B."/>
        </authorList>
    </citation>
    <scope>NUCLEOTIDE SEQUENCE [LARGE SCALE GENOMIC DNA]</scope>
    <source>
        <strain evidence="2 3">CIP 108168</strain>
    </source>
</reference>
<proteinExistence type="predicted"/>
<sequence length="158" mass="17478">MLKQLFNSHISHIDLSKAISEKALTNTQRITVQYSKKGVPELKQRFKDLELSTNGFDTKATKSEFNLSMSDRLSLIIGGVGLALILIISLFIPSPTNWQQVVLRAILSLTIGILISTVPGFLHINLTGKILDNRYKIIATGSIAAFVIIYMFNPAFVS</sequence>
<dbReference type="AlphaFoldDB" id="N8QDR0"/>
<comment type="caution">
    <text evidence="2">The sequence shown here is derived from an EMBL/GenBank/DDBJ whole genome shotgun (WGS) entry which is preliminary data.</text>
</comment>
<dbReference type="GeneID" id="99691814"/>
<keyword evidence="3" id="KW-1185">Reference proteome</keyword>
<feature type="transmembrane region" description="Helical" evidence="1">
    <location>
        <begin position="137"/>
        <end position="157"/>
    </location>
</feature>
<evidence type="ECO:0000313" key="3">
    <source>
        <dbReference type="Proteomes" id="UP000023776"/>
    </source>
</evidence>
<accession>N8QDR0</accession>
<keyword evidence="1" id="KW-1133">Transmembrane helix</keyword>
<dbReference type="EMBL" id="APOM01000041">
    <property type="protein sequence ID" value="ENU36665.1"/>
    <property type="molecule type" value="Genomic_DNA"/>
</dbReference>
<name>N8QDR0_9GAMM</name>
<dbReference type="PATRIC" id="fig|981333.9.peg.1129"/>
<evidence type="ECO:0000256" key="1">
    <source>
        <dbReference type="SAM" id="Phobius"/>
    </source>
</evidence>